<dbReference type="InterPro" id="IPR036397">
    <property type="entry name" value="RNaseH_sf"/>
</dbReference>
<dbReference type="Proteomes" id="UP001160148">
    <property type="component" value="Unassembled WGS sequence"/>
</dbReference>
<evidence type="ECO:0000313" key="2">
    <source>
        <dbReference type="Proteomes" id="UP001160148"/>
    </source>
</evidence>
<accession>A0AAV0X0R5</accession>
<dbReference type="Gene3D" id="3.30.420.10">
    <property type="entry name" value="Ribonuclease H-like superfamily/Ribonuclease H"/>
    <property type="match status" value="1"/>
</dbReference>
<sequence length="101" mass="11549">MVWWGVSWHGVTEIHFCEKGVITGARVYQTTVLDPILRHLNSTLFKGIDWVFQQYAAPGHKVKTTQHWLENSVPNFIKASDWPSESPDISPLDCGLWSILE</sequence>
<gene>
    <name evidence="1" type="ORF">MEUPH1_LOCUS16669</name>
</gene>
<name>A0AAV0X0R5_9HEMI</name>
<comment type="caution">
    <text evidence="1">The sequence shown here is derived from an EMBL/GenBank/DDBJ whole genome shotgun (WGS) entry which is preliminary data.</text>
</comment>
<keyword evidence="2" id="KW-1185">Reference proteome</keyword>
<dbReference type="EMBL" id="CARXXK010000003">
    <property type="protein sequence ID" value="CAI6361494.1"/>
    <property type="molecule type" value="Genomic_DNA"/>
</dbReference>
<dbReference type="GO" id="GO:0003676">
    <property type="term" value="F:nucleic acid binding"/>
    <property type="evidence" value="ECO:0007669"/>
    <property type="project" value="InterPro"/>
</dbReference>
<organism evidence="1 2">
    <name type="scientific">Macrosiphum euphorbiae</name>
    <name type="common">potato aphid</name>
    <dbReference type="NCBI Taxonomy" id="13131"/>
    <lineage>
        <taxon>Eukaryota</taxon>
        <taxon>Metazoa</taxon>
        <taxon>Ecdysozoa</taxon>
        <taxon>Arthropoda</taxon>
        <taxon>Hexapoda</taxon>
        <taxon>Insecta</taxon>
        <taxon>Pterygota</taxon>
        <taxon>Neoptera</taxon>
        <taxon>Paraneoptera</taxon>
        <taxon>Hemiptera</taxon>
        <taxon>Sternorrhyncha</taxon>
        <taxon>Aphidomorpha</taxon>
        <taxon>Aphidoidea</taxon>
        <taxon>Aphididae</taxon>
        <taxon>Macrosiphini</taxon>
        <taxon>Macrosiphum</taxon>
    </lineage>
</organism>
<proteinExistence type="predicted"/>
<protein>
    <recommendedName>
        <fullName evidence="3">Transposase</fullName>
    </recommendedName>
</protein>
<reference evidence="1 2" key="1">
    <citation type="submission" date="2023-01" db="EMBL/GenBank/DDBJ databases">
        <authorList>
            <person name="Whitehead M."/>
        </authorList>
    </citation>
    <scope>NUCLEOTIDE SEQUENCE [LARGE SCALE GENOMIC DNA]</scope>
</reference>
<evidence type="ECO:0008006" key="3">
    <source>
        <dbReference type="Google" id="ProtNLM"/>
    </source>
</evidence>
<evidence type="ECO:0000313" key="1">
    <source>
        <dbReference type="EMBL" id="CAI6361494.1"/>
    </source>
</evidence>
<dbReference type="AlphaFoldDB" id="A0AAV0X0R5"/>